<evidence type="ECO:0000313" key="1">
    <source>
        <dbReference type="EMBL" id="GMG22525.1"/>
    </source>
</evidence>
<evidence type="ECO:0000313" key="2">
    <source>
        <dbReference type="Proteomes" id="UP001165205"/>
    </source>
</evidence>
<reference evidence="1" key="1">
    <citation type="submission" date="2023-04" db="EMBL/GenBank/DDBJ databases">
        <title>Aspergillus oryzae NBRC 4228.</title>
        <authorList>
            <person name="Ichikawa N."/>
            <person name="Sato H."/>
            <person name="Tonouchi N."/>
        </authorList>
    </citation>
    <scope>NUCLEOTIDE SEQUENCE</scope>
    <source>
        <strain evidence="1">NBRC 4228</strain>
    </source>
</reference>
<accession>A0AAN4Y7S8</accession>
<protein>
    <submittedName>
        <fullName evidence="1">Unnamed protein product</fullName>
    </submittedName>
</protein>
<dbReference type="EMBL" id="BSYA01000001">
    <property type="protein sequence ID" value="GMG22525.1"/>
    <property type="molecule type" value="Genomic_DNA"/>
</dbReference>
<gene>
    <name evidence="1" type="ORF">Aory04_000015400</name>
</gene>
<sequence length="72" mass="7806">MEKMAYAVQNSTQQPMTAAQGANIAGTGDECCCYAPHYHGRGKKYVQLSSSSIQLEIGPTIFQRVAKDILTP</sequence>
<dbReference type="Proteomes" id="UP001165205">
    <property type="component" value="Unassembled WGS sequence"/>
</dbReference>
<proteinExistence type="predicted"/>
<dbReference type="AlphaFoldDB" id="A0AAN4Y7S8"/>
<name>A0AAN4Y7S8_ASPOZ</name>
<organism evidence="1 2">
    <name type="scientific">Aspergillus oryzae</name>
    <name type="common">Yellow koji mold</name>
    <dbReference type="NCBI Taxonomy" id="5062"/>
    <lineage>
        <taxon>Eukaryota</taxon>
        <taxon>Fungi</taxon>
        <taxon>Dikarya</taxon>
        <taxon>Ascomycota</taxon>
        <taxon>Pezizomycotina</taxon>
        <taxon>Eurotiomycetes</taxon>
        <taxon>Eurotiomycetidae</taxon>
        <taxon>Eurotiales</taxon>
        <taxon>Aspergillaceae</taxon>
        <taxon>Aspergillus</taxon>
        <taxon>Aspergillus subgen. Circumdati</taxon>
    </lineage>
</organism>
<comment type="caution">
    <text evidence="1">The sequence shown here is derived from an EMBL/GenBank/DDBJ whole genome shotgun (WGS) entry which is preliminary data.</text>
</comment>